<name>D1B405_SULD5</name>
<reference evidence="8" key="1">
    <citation type="submission" date="2009-11" db="EMBL/GenBank/DDBJ databases">
        <title>The complete genome of Sulfurospirillum deleyianum DSM 6946.</title>
        <authorList>
            <consortium name="US DOE Joint Genome Institute (JGI-PGF)"/>
            <person name="Lucas S."/>
            <person name="Copeland A."/>
            <person name="Lapidus A."/>
            <person name="Glavina del Rio T."/>
            <person name="Dalin E."/>
            <person name="Tice H."/>
            <person name="Bruce D."/>
            <person name="Goodwin L."/>
            <person name="Pitluck S."/>
            <person name="Kyrpides N."/>
            <person name="Mavromatis K."/>
            <person name="Ivanova N."/>
            <person name="Ovchinnikova G."/>
            <person name="Munk A.C."/>
            <person name="Lu M."/>
            <person name="Brettin T."/>
            <person name="Detter J.C."/>
            <person name="Han C."/>
            <person name="Tapia R."/>
            <person name="Larimer F."/>
            <person name="Land M."/>
            <person name="Hauser L."/>
            <person name="Markowitz V."/>
            <person name="Cheng J.F."/>
            <person name="Hugenholtz P."/>
            <person name="Woyke T."/>
            <person name="Wu D."/>
            <person name="Aumann P."/>
            <person name="Schneider S."/>
            <person name="Lang E."/>
            <person name="Spring S."/>
            <person name="Klenk H.P."/>
            <person name="Eisen J.A."/>
        </authorList>
    </citation>
    <scope>NUCLEOTIDE SEQUENCE [LARGE SCALE GENOMIC DNA]</scope>
    <source>
        <strain evidence="8">ATCC 51133 / DSM 6946 / 5175</strain>
    </source>
</reference>
<keyword evidence="3" id="KW-0997">Cell inner membrane</keyword>
<dbReference type="GO" id="GO:0016746">
    <property type="term" value="F:acyltransferase activity"/>
    <property type="evidence" value="ECO:0007669"/>
    <property type="project" value="UniProtKB-KW"/>
</dbReference>
<accession>D1B405</accession>
<keyword evidence="6 7" id="KW-0012">Acyltransferase</keyword>
<dbReference type="NCBIfam" id="NF006270">
    <property type="entry name" value="PRK08419.1"/>
    <property type="match status" value="1"/>
</dbReference>
<evidence type="ECO:0000313" key="8">
    <source>
        <dbReference type="Proteomes" id="UP000002222"/>
    </source>
</evidence>
<dbReference type="CDD" id="cd07984">
    <property type="entry name" value="LPLAT_LABLAT-like"/>
    <property type="match status" value="1"/>
</dbReference>
<dbReference type="Pfam" id="PF03279">
    <property type="entry name" value="Lip_A_acyltrans"/>
    <property type="match status" value="1"/>
</dbReference>
<dbReference type="RefSeq" id="WP_012857575.1">
    <property type="nucleotide sequence ID" value="NC_013512.1"/>
</dbReference>
<protein>
    <submittedName>
        <fullName evidence="7">Lipid A biosynthesis acyltransferase</fullName>
    </submittedName>
</protein>
<dbReference type="GO" id="GO:0005886">
    <property type="term" value="C:plasma membrane"/>
    <property type="evidence" value="ECO:0007669"/>
    <property type="project" value="UniProtKB-SubCell"/>
</dbReference>
<dbReference type="GO" id="GO:0009247">
    <property type="term" value="P:glycolipid biosynthetic process"/>
    <property type="evidence" value="ECO:0007669"/>
    <property type="project" value="UniProtKB-ARBA"/>
</dbReference>
<dbReference type="eggNOG" id="COG1560">
    <property type="taxonomic scope" value="Bacteria"/>
</dbReference>
<evidence type="ECO:0000256" key="3">
    <source>
        <dbReference type="ARBA" id="ARBA00022519"/>
    </source>
</evidence>
<dbReference type="STRING" id="525898.Sdel_1810"/>
<dbReference type="PANTHER" id="PTHR30606:SF9">
    <property type="entry name" value="LIPID A BIOSYNTHESIS LAUROYLTRANSFERASE"/>
    <property type="match status" value="1"/>
</dbReference>
<sequence length="306" mass="35382">MDRFYFILFYCFSALVKYTPRKVLDLCLIFIADVVRFFDTKHRSIIMTNLNLAYEKTLSLAQKEAIMKAAYRNLAFNGADFVRNYPTTKEAVLKKVRFENEDIMQKVLKSKRPIIFQTGHYGNWELISLALAARYGALSGIGRPLDSPTMDRIVRTNREQLDIEMIDKKGAMRPMLKAVKEGRNIGLLVDQNTSQKAGIVVKFFGKNVRHTPAASIMARRVNGLIVPVFMTTNDHVLYTLSFHEPIEVANTENMEQDILEATQAQANVMEAVIRAKPEEWFWFHRRWKGEHKSVYGVRKKRKKRDA</sequence>
<evidence type="ECO:0000256" key="6">
    <source>
        <dbReference type="ARBA" id="ARBA00023315"/>
    </source>
</evidence>
<evidence type="ECO:0000256" key="5">
    <source>
        <dbReference type="ARBA" id="ARBA00023136"/>
    </source>
</evidence>
<dbReference type="OrthoDB" id="9803456at2"/>
<dbReference type="PANTHER" id="PTHR30606">
    <property type="entry name" value="LIPID A BIOSYNTHESIS LAUROYL ACYLTRANSFERASE"/>
    <property type="match status" value="1"/>
</dbReference>
<dbReference type="AlphaFoldDB" id="D1B405"/>
<proteinExistence type="predicted"/>
<dbReference type="Proteomes" id="UP000002222">
    <property type="component" value="Chromosome"/>
</dbReference>
<keyword evidence="2" id="KW-1003">Cell membrane</keyword>
<dbReference type="KEGG" id="sdl:Sdel_1810"/>
<dbReference type="EMBL" id="CP001816">
    <property type="protein sequence ID" value="ACZ12825.1"/>
    <property type="molecule type" value="Genomic_DNA"/>
</dbReference>
<evidence type="ECO:0000256" key="2">
    <source>
        <dbReference type="ARBA" id="ARBA00022475"/>
    </source>
</evidence>
<dbReference type="HOGENOM" id="CLU_049421_4_0_7"/>
<dbReference type="InterPro" id="IPR004960">
    <property type="entry name" value="LipA_acyltrans"/>
</dbReference>
<gene>
    <name evidence="7" type="ordered locus">Sdel_1810</name>
</gene>
<keyword evidence="5" id="KW-0472">Membrane</keyword>
<comment type="subcellular location">
    <subcellularLocation>
        <location evidence="1">Cell inner membrane</location>
    </subcellularLocation>
</comment>
<reference evidence="7 8" key="2">
    <citation type="journal article" date="2010" name="Stand. Genomic Sci.">
        <title>Complete genome sequence of Sulfurospirillum deleyianum type strain (5175).</title>
        <authorList>
            <person name="Sikorski J."/>
            <person name="Lapidus A."/>
            <person name="Copeland A."/>
            <person name="Glavina Del Rio T."/>
            <person name="Nolan M."/>
            <person name="Lucas S."/>
            <person name="Chen F."/>
            <person name="Tice H."/>
            <person name="Cheng J.F."/>
            <person name="Saunders E."/>
            <person name="Bruce D."/>
            <person name="Goodwin L."/>
            <person name="Pitluck S."/>
            <person name="Ovchinnikova G."/>
            <person name="Pati A."/>
            <person name="Ivanova N."/>
            <person name="Mavromatis K."/>
            <person name="Chen A."/>
            <person name="Palaniappan K."/>
            <person name="Chain P."/>
            <person name="Land M."/>
            <person name="Hauser L."/>
            <person name="Chang Y.J."/>
            <person name="Jeffries C.D."/>
            <person name="Brettin T."/>
            <person name="Detter J.C."/>
            <person name="Han C."/>
            <person name="Rohde M."/>
            <person name="Lang E."/>
            <person name="Spring S."/>
            <person name="Goker M."/>
            <person name="Bristow J."/>
            <person name="Eisen J.A."/>
            <person name="Markowitz V."/>
            <person name="Hugenholtz P."/>
            <person name="Kyrpides N.C."/>
            <person name="Klenk H.P."/>
        </authorList>
    </citation>
    <scope>NUCLEOTIDE SEQUENCE [LARGE SCALE GENOMIC DNA]</scope>
    <source>
        <strain evidence="8">ATCC 51133 / DSM 6946 / 5175</strain>
    </source>
</reference>
<evidence type="ECO:0000256" key="1">
    <source>
        <dbReference type="ARBA" id="ARBA00004533"/>
    </source>
</evidence>
<organism evidence="7 8">
    <name type="scientific">Sulfurospirillum deleyianum (strain ATCC 51133 / DSM 6946 / 5175)</name>
    <dbReference type="NCBI Taxonomy" id="525898"/>
    <lineage>
        <taxon>Bacteria</taxon>
        <taxon>Pseudomonadati</taxon>
        <taxon>Campylobacterota</taxon>
        <taxon>Epsilonproteobacteria</taxon>
        <taxon>Campylobacterales</taxon>
        <taxon>Sulfurospirillaceae</taxon>
        <taxon>Sulfurospirillum</taxon>
    </lineage>
</organism>
<evidence type="ECO:0000256" key="4">
    <source>
        <dbReference type="ARBA" id="ARBA00022679"/>
    </source>
</evidence>
<keyword evidence="4 7" id="KW-0808">Transferase</keyword>
<evidence type="ECO:0000313" key="7">
    <source>
        <dbReference type="EMBL" id="ACZ12825.1"/>
    </source>
</evidence>
<keyword evidence="8" id="KW-1185">Reference proteome</keyword>